<evidence type="ECO:0000256" key="1">
    <source>
        <dbReference type="ARBA" id="ARBA00022603"/>
    </source>
</evidence>
<dbReference type="PROSITE" id="PS51683">
    <property type="entry name" value="SAM_OMT_II"/>
    <property type="match status" value="1"/>
</dbReference>
<organism evidence="5 6">
    <name type="scientific">Extremus antarcticus</name>
    <dbReference type="NCBI Taxonomy" id="702011"/>
    <lineage>
        <taxon>Eukaryota</taxon>
        <taxon>Fungi</taxon>
        <taxon>Dikarya</taxon>
        <taxon>Ascomycota</taxon>
        <taxon>Pezizomycotina</taxon>
        <taxon>Dothideomycetes</taxon>
        <taxon>Dothideomycetidae</taxon>
        <taxon>Mycosphaerellales</taxon>
        <taxon>Extremaceae</taxon>
        <taxon>Extremus</taxon>
    </lineage>
</organism>
<dbReference type="InterPro" id="IPR001077">
    <property type="entry name" value="COMT_C"/>
</dbReference>
<dbReference type="PANTHER" id="PTHR43712">
    <property type="entry name" value="PUTATIVE (AFU_ORTHOLOGUE AFUA_4G14580)-RELATED"/>
    <property type="match status" value="1"/>
</dbReference>
<feature type="domain" description="O-methyltransferase C-terminal" evidence="4">
    <location>
        <begin position="239"/>
        <end position="346"/>
    </location>
</feature>
<dbReference type="InterPro" id="IPR016461">
    <property type="entry name" value="COMT-like"/>
</dbReference>
<evidence type="ECO:0000259" key="4">
    <source>
        <dbReference type="Pfam" id="PF00891"/>
    </source>
</evidence>
<dbReference type="PANTHER" id="PTHR43712:SF5">
    <property type="entry name" value="O-METHYLTRANSFERASE ASQN-RELATED"/>
    <property type="match status" value="1"/>
</dbReference>
<accession>A0AAJ0DII3</accession>
<evidence type="ECO:0000256" key="2">
    <source>
        <dbReference type="ARBA" id="ARBA00022679"/>
    </source>
</evidence>
<dbReference type="Gene3D" id="3.40.50.150">
    <property type="entry name" value="Vaccinia Virus protein VP39"/>
    <property type="match status" value="1"/>
</dbReference>
<dbReference type="SUPFAM" id="SSF53335">
    <property type="entry name" value="S-adenosyl-L-methionine-dependent methyltransferases"/>
    <property type="match status" value="1"/>
</dbReference>
<proteinExistence type="predicted"/>
<keyword evidence="1" id="KW-0489">Methyltransferase</keyword>
<keyword evidence="2" id="KW-0808">Transferase</keyword>
<gene>
    <name evidence="5" type="ORF">LTR09_007723</name>
</gene>
<dbReference type="Gene3D" id="1.10.10.10">
    <property type="entry name" value="Winged helix-like DNA-binding domain superfamily/Winged helix DNA-binding domain"/>
    <property type="match status" value="1"/>
</dbReference>
<keyword evidence="6" id="KW-1185">Reference proteome</keyword>
<dbReference type="GO" id="GO:0032259">
    <property type="term" value="P:methylation"/>
    <property type="evidence" value="ECO:0007669"/>
    <property type="project" value="UniProtKB-KW"/>
</dbReference>
<name>A0AAJ0DII3_9PEZI</name>
<evidence type="ECO:0000256" key="3">
    <source>
        <dbReference type="ARBA" id="ARBA00022691"/>
    </source>
</evidence>
<dbReference type="Pfam" id="PF00891">
    <property type="entry name" value="Methyltransf_2"/>
    <property type="match status" value="1"/>
</dbReference>
<evidence type="ECO:0000313" key="6">
    <source>
        <dbReference type="Proteomes" id="UP001271007"/>
    </source>
</evidence>
<keyword evidence="3" id="KW-0949">S-adenosyl-L-methionine</keyword>
<dbReference type="InterPro" id="IPR036390">
    <property type="entry name" value="WH_DNA-bd_sf"/>
</dbReference>
<sequence>MDNRLTTLAASINEGISKLNAYLSECNLPCPSFEPSGSQYDHFNSDAEGIAVGILDATQELHDLVRNPRDLPFDHHFTLIPVHDVITNFGVARKVPLDGDISYADLAAATGVERGALTRLLRYGIVSRIFQEKRPGFVSHSAYTKLWVEDKGTESLNAMIRDDIFPGRNYIADALEKWPGADEPHQTAFQLAEKSSQPTFFHQLAQTPGRAERFANSMSYFSRFENIAEDYPWEDLRSGTLVESGGSQGHTAFKIAEKHPALKIVVQDMPEVIAFAKTKEGRQVSFMEHDFFKEQPVKGADAYMIRWCLHAWSDKYAARILQALLPAMKEGTKVLVVEAVTPPFGSIPHTLQCRLCEYDTSMLMLGSAK</sequence>
<dbReference type="InterPro" id="IPR029063">
    <property type="entry name" value="SAM-dependent_MTases_sf"/>
</dbReference>
<evidence type="ECO:0000313" key="5">
    <source>
        <dbReference type="EMBL" id="KAK3050974.1"/>
    </source>
</evidence>
<comment type="caution">
    <text evidence="5">The sequence shown here is derived from an EMBL/GenBank/DDBJ whole genome shotgun (WGS) entry which is preliminary data.</text>
</comment>
<dbReference type="AlphaFoldDB" id="A0AAJ0DII3"/>
<dbReference type="SUPFAM" id="SSF46785">
    <property type="entry name" value="Winged helix' DNA-binding domain"/>
    <property type="match status" value="1"/>
</dbReference>
<dbReference type="InterPro" id="IPR036388">
    <property type="entry name" value="WH-like_DNA-bd_sf"/>
</dbReference>
<dbReference type="Proteomes" id="UP001271007">
    <property type="component" value="Unassembled WGS sequence"/>
</dbReference>
<reference evidence="5" key="1">
    <citation type="submission" date="2023-04" db="EMBL/GenBank/DDBJ databases">
        <title>Black Yeasts Isolated from many extreme environments.</title>
        <authorList>
            <person name="Coleine C."/>
            <person name="Stajich J.E."/>
            <person name="Selbmann L."/>
        </authorList>
    </citation>
    <scope>NUCLEOTIDE SEQUENCE</scope>
    <source>
        <strain evidence="5">CCFEE 5312</strain>
    </source>
</reference>
<dbReference type="GO" id="GO:0008171">
    <property type="term" value="F:O-methyltransferase activity"/>
    <property type="evidence" value="ECO:0007669"/>
    <property type="project" value="InterPro"/>
</dbReference>
<protein>
    <recommendedName>
        <fullName evidence="4">O-methyltransferase C-terminal domain-containing protein</fullName>
    </recommendedName>
</protein>
<dbReference type="EMBL" id="JAWDJX010000028">
    <property type="protein sequence ID" value="KAK3050974.1"/>
    <property type="molecule type" value="Genomic_DNA"/>
</dbReference>